<feature type="domain" description="Mechanosensitive ion channel transmembrane helices 2/3" evidence="9">
    <location>
        <begin position="141"/>
        <end position="181"/>
    </location>
</feature>
<feature type="transmembrane region" description="Helical" evidence="7">
    <location>
        <begin position="166"/>
        <end position="195"/>
    </location>
</feature>
<dbReference type="SUPFAM" id="SSF82689">
    <property type="entry name" value="Mechanosensitive channel protein MscS (YggB), C-terminal domain"/>
    <property type="match status" value="1"/>
</dbReference>
<dbReference type="InterPro" id="IPR049142">
    <property type="entry name" value="MS_channel_1st"/>
</dbReference>
<organism evidence="10 11">
    <name type="scientific">Novosphingobium tardum</name>
    <dbReference type="NCBI Taxonomy" id="1538021"/>
    <lineage>
        <taxon>Bacteria</taxon>
        <taxon>Pseudomonadati</taxon>
        <taxon>Pseudomonadota</taxon>
        <taxon>Alphaproteobacteria</taxon>
        <taxon>Sphingomonadales</taxon>
        <taxon>Sphingomonadaceae</taxon>
        <taxon>Novosphingobium</taxon>
    </lineage>
</organism>
<dbReference type="Gene3D" id="3.30.70.100">
    <property type="match status" value="1"/>
</dbReference>
<evidence type="ECO:0000256" key="2">
    <source>
        <dbReference type="ARBA" id="ARBA00008017"/>
    </source>
</evidence>
<gene>
    <name evidence="10" type="ORF">ACFO0A_10300</name>
</gene>
<keyword evidence="4 7" id="KW-0812">Transmembrane</keyword>
<evidence type="ECO:0000259" key="8">
    <source>
        <dbReference type="Pfam" id="PF00924"/>
    </source>
</evidence>
<dbReference type="InterPro" id="IPR045275">
    <property type="entry name" value="MscS_archaea/bacteria_type"/>
</dbReference>
<dbReference type="InterPro" id="IPR010920">
    <property type="entry name" value="LSM_dom_sf"/>
</dbReference>
<proteinExistence type="inferred from homology"/>
<comment type="subcellular location">
    <subcellularLocation>
        <location evidence="7">Cell inner membrane</location>
        <topology evidence="7">Multi-pass membrane protein</topology>
    </subcellularLocation>
    <subcellularLocation>
        <location evidence="1">Cell membrane</location>
        <topology evidence="1">Multi-pass membrane protein</topology>
    </subcellularLocation>
</comment>
<keyword evidence="7" id="KW-0407">Ion channel</keyword>
<keyword evidence="6 7" id="KW-0472">Membrane</keyword>
<dbReference type="PANTHER" id="PTHR30221:SF1">
    <property type="entry name" value="SMALL-CONDUCTANCE MECHANOSENSITIVE CHANNEL"/>
    <property type="match status" value="1"/>
</dbReference>
<dbReference type="Pfam" id="PF00924">
    <property type="entry name" value="MS_channel_2nd"/>
    <property type="match status" value="1"/>
</dbReference>
<evidence type="ECO:0000259" key="9">
    <source>
        <dbReference type="Pfam" id="PF21088"/>
    </source>
</evidence>
<keyword evidence="3" id="KW-1003">Cell membrane</keyword>
<dbReference type="PANTHER" id="PTHR30221">
    <property type="entry name" value="SMALL-CONDUCTANCE MECHANOSENSITIVE CHANNEL"/>
    <property type="match status" value="1"/>
</dbReference>
<evidence type="ECO:0000256" key="5">
    <source>
        <dbReference type="ARBA" id="ARBA00022989"/>
    </source>
</evidence>
<keyword evidence="7" id="KW-0406">Ion transport</keyword>
<evidence type="ECO:0000313" key="11">
    <source>
        <dbReference type="Proteomes" id="UP001595828"/>
    </source>
</evidence>
<keyword evidence="5 7" id="KW-1133">Transmembrane helix</keyword>
<comment type="function">
    <text evidence="7">Mechanosensitive channel that participates in the regulation of osmotic pressure changes within the cell, opening in response to stretch forces in the membrane lipid bilayer, without the need for other proteins. Contributes to normal resistance to hypoosmotic shock. Forms an ion channel of 1.0 nanosiemens conductance with a slight preference for anions.</text>
</comment>
<evidence type="ECO:0000256" key="4">
    <source>
        <dbReference type="ARBA" id="ARBA00022692"/>
    </source>
</evidence>
<dbReference type="InterPro" id="IPR011014">
    <property type="entry name" value="MscS_channel_TM-2"/>
</dbReference>
<dbReference type="SUPFAM" id="SSF82861">
    <property type="entry name" value="Mechanosensitive channel protein MscS (YggB), transmembrane region"/>
    <property type="match status" value="1"/>
</dbReference>
<keyword evidence="7" id="KW-0997">Cell inner membrane</keyword>
<evidence type="ECO:0000256" key="7">
    <source>
        <dbReference type="RuleBase" id="RU369025"/>
    </source>
</evidence>
<feature type="transmembrane region" description="Helical" evidence="7">
    <location>
        <begin position="15"/>
        <end position="39"/>
    </location>
</feature>
<evidence type="ECO:0000256" key="3">
    <source>
        <dbReference type="ARBA" id="ARBA00022475"/>
    </source>
</evidence>
<dbReference type="Proteomes" id="UP001595828">
    <property type="component" value="Unassembled WGS sequence"/>
</dbReference>
<dbReference type="EMBL" id="JBHSDR010000006">
    <property type="protein sequence ID" value="MFC4295444.1"/>
    <property type="molecule type" value="Genomic_DNA"/>
</dbReference>
<reference evidence="11" key="1">
    <citation type="journal article" date="2019" name="Int. J. Syst. Evol. Microbiol.">
        <title>The Global Catalogue of Microorganisms (GCM) 10K type strain sequencing project: providing services to taxonomists for standard genome sequencing and annotation.</title>
        <authorList>
            <consortium name="The Broad Institute Genomics Platform"/>
            <consortium name="The Broad Institute Genome Sequencing Center for Infectious Disease"/>
            <person name="Wu L."/>
            <person name="Ma J."/>
        </authorList>
    </citation>
    <scope>NUCLEOTIDE SEQUENCE [LARGE SCALE GENOMIC DNA]</scope>
    <source>
        <strain evidence="11">CGMCC 1.12989</strain>
    </source>
</reference>
<feature type="domain" description="Mechanosensitive ion channel MscS" evidence="8">
    <location>
        <begin position="183"/>
        <end position="252"/>
    </location>
</feature>
<evidence type="ECO:0000256" key="1">
    <source>
        <dbReference type="ARBA" id="ARBA00004651"/>
    </source>
</evidence>
<evidence type="ECO:0000256" key="6">
    <source>
        <dbReference type="ARBA" id="ARBA00023136"/>
    </source>
</evidence>
<accession>A0ABV8RRG5</accession>
<name>A0ABV8RRG5_9SPHN</name>
<dbReference type="RefSeq" id="WP_379538919.1">
    <property type="nucleotide sequence ID" value="NZ_JBHSDR010000006.1"/>
</dbReference>
<dbReference type="Gene3D" id="2.30.30.60">
    <property type="match status" value="1"/>
</dbReference>
<comment type="subunit">
    <text evidence="7">Homoheptamer.</text>
</comment>
<dbReference type="InterPro" id="IPR023408">
    <property type="entry name" value="MscS_beta-dom_sf"/>
</dbReference>
<protein>
    <recommendedName>
        <fullName evidence="7">Small-conductance mechanosensitive channel</fullName>
    </recommendedName>
</protein>
<dbReference type="SUPFAM" id="SSF50182">
    <property type="entry name" value="Sm-like ribonucleoproteins"/>
    <property type="match status" value="1"/>
</dbReference>
<sequence length="374" mass="39670">MTEIDTLIATVSTWLAIHALSIAIAVGAGTLLVLIFLALKNVLLRAAARIGGDYSWAALIAQVVRRTRLWFLIALAARMVQGYANPPEIVAQTISFVFIVAATFQAAIWARTFVLGLIEHRAGNGSGDPNLASALAIIKLLVSFVVFAIAAIFVLDNLGVNVTGLIAGLGVGGIAIGLAAQGIFSDLFAALSILFDRPFQVGDTIIYNGKEGPVTGVVERIGLKSTRIRALTGELRIIANAKLLEQEVTNFVGRSYFRMQMNVGVIYQTDPDVAESIPGVMRGVVEAAGLQFVRANFTAFGPSSLDYELLFEAETSDVVIAKASYQKVAMGVLRAFGERGIEFAYPTQTTFTAAPDGKMIMPYAVSAVGPAPAA</sequence>
<feature type="transmembrane region" description="Helical" evidence="7">
    <location>
        <begin position="131"/>
        <end position="154"/>
    </location>
</feature>
<comment type="similarity">
    <text evidence="2 7">Belongs to the MscS (TC 1.A.23) family.</text>
</comment>
<keyword evidence="7" id="KW-0813">Transport</keyword>
<dbReference type="InterPro" id="IPR006685">
    <property type="entry name" value="MscS_channel_2nd"/>
</dbReference>
<dbReference type="Gene3D" id="1.10.287.1260">
    <property type="match status" value="1"/>
</dbReference>
<feature type="transmembrane region" description="Helical" evidence="7">
    <location>
        <begin position="90"/>
        <end position="110"/>
    </location>
</feature>
<evidence type="ECO:0000313" key="10">
    <source>
        <dbReference type="EMBL" id="MFC4295444.1"/>
    </source>
</evidence>
<dbReference type="Pfam" id="PF21088">
    <property type="entry name" value="MS_channel_1st"/>
    <property type="match status" value="1"/>
</dbReference>
<keyword evidence="11" id="KW-1185">Reference proteome</keyword>
<comment type="caution">
    <text evidence="10">The sequence shown here is derived from an EMBL/GenBank/DDBJ whole genome shotgun (WGS) entry which is preliminary data.</text>
</comment>
<dbReference type="InterPro" id="IPR011066">
    <property type="entry name" value="MscS_channel_C_sf"/>
</dbReference>